<evidence type="ECO:0000313" key="3">
    <source>
        <dbReference type="EMBL" id="MEU8139808.1"/>
    </source>
</evidence>
<name>A0ABV3DVP2_9ACTN</name>
<proteinExistence type="predicted"/>
<keyword evidence="4" id="KW-1185">Reference proteome</keyword>
<dbReference type="Pfam" id="PF12647">
    <property type="entry name" value="RNHCP"/>
    <property type="match status" value="1"/>
</dbReference>
<feature type="domain" description="RNHCP" evidence="2">
    <location>
        <begin position="28"/>
        <end position="117"/>
    </location>
</feature>
<evidence type="ECO:0000259" key="2">
    <source>
        <dbReference type="Pfam" id="PF12647"/>
    </source>
</evidence>
<feature type="compositionally biased region" description="Polar residues" evidence="1">
    <location>
        <begin position="1"/>
        <end position="10"/>
    </location>
</feature>
<evidence type="ECO:0000313" key="4">
    <source>
        <dbReference type="Proteomes" id="UP001551482"/>
    </source>
</evidence>
<comment type="caution">
    <text evidence="3">The sequence shown here is derived from an EMBL/GenBank/DDBJ whole genome shotgun (WGS) entry which is preliminary data.</text>
</comment>
<reference evidence="3 4" key="1">
    <citation type="submission" date="2024-06" db="EMBL/GenBank/DDBJ databases">
        <title>The Natural Products Discovery Center: Release of the First 8490 Sequenced Strains for Exploring Actinobacteria Biosynthetic Diversity.</title>
        <authorList>
            <person name="Kalkreuter E."/>
            <person name="Kautsar S.A."/>
            <person name="Yang D."/>
            <person name="Bader C.D."/>
            <person name="Teijaro C.N."/>
            <person name="Fluegel L."/>
            <person name="Davis C.M."/>
            <person name="Simpson J.R."/>
            <person name="Lauterbach L."/>
            <person name="Steele A.D."/>
            <person name="Gui C."/>
            <person name="Meng S."/>
            <person name="Li G."/>
            <person name="Viehrig K."/>
            <person name="Ye F."/>
            <person name="Su P."/>
            <person name="Kiefer A.F."/>
            <person name="Nichols A."/>
            <person name="Cepeda A.J."/>
            <person name="Yan W."/>
            <person name="Fan B."/>
            <person name="Jiang Y."/>
            <person name="Adhikari A."/>
            <person name="Zheng C.-J."/>
            <person name="Schuster L."/>
            <person name="Cowan T.M."/>
            <person name="Smanski M.J."/>
            <person name="Chevrette M.G."/>
            <person name="De Carvalho L.P.S."/>
            <person name="Shen B."/>
        </authorList>
    </citation>
    <scope>NUCLEOTIDE SEQUENCE [LARGE SCALE GENOMIC DNA]</scope>
    <source>
        <strain evidence="3 4">NPDC048946</strain>
    </source>
</reference>
<dbReference type="EMBL" id="JBEZFP010000202">
    <property type="protein sequence ID" value="MEU8139808.1"/>
    <property type="molecule type" value="Genomic_DNA"/>
</dbReference>
<evidence type="ECO:0000256" key="1">
    <source>
        <dbReference type="SAM" id="MobiDB-lite"/>
    </source>
</evidence>
<feature type="region of interest" description="Disordered" evidence="1">
    <location>
        <begin position="1"/>
        <end position="26"/>
    </location>
</feature>
<protein>
    <submittedName>
        <fullName evidence="3">RNHCP domain-containing protein</fullName>
    </submittedName>
</protein>
<gene>
    <name evidence="3" type="ORF">AB0C36_40725</name>
</gene>
<dbReference type="Proteomes" id="UP001551482">
    <property type="component" value="Unassembled WGS sequence"/>
</dbReference>
<dbReference type="RefSeq" id="WP_358364220.1">
    <property type="nucleotide sequence ID" value="NZ_JBEZFP010000202.1"/>
</dbReference>
<sequence length="144" mass="15657">MPRRNSSPGTRTAKRRKAVRPPGGERGDSFRCVGCRLDVPLHAPGTAHRNHCPHCLASRHVDGRTPGDRSAVCRAPMAALTVGVRDDGEWMLVHQCRGCGTLRANRIAGDDNPVALMRLAVRPLAGPHFSVRARSVCRSPRGDR</sequence>
<accession>A0ABV3DVP2</accession>
<dbReference type="InterPro" id="IPR024439">
    <property type="entry name" value="RNHCP"/>
</dbReference>
<organism evidence="3 4">
    <name type="scientific">Streptodolium elevatio</name>
    <dbReference type="NCBI Taxonomy" id="3157996"/>
    <lineage>
        <taxon>Bacteria</taxon>
        <taxon>Bacillati</taxon>
        <taxon>Actinomycetota</taxon>
        <taxon>Actinomycetes</taxon>
        <taxon>Kitasatosporales</taxon>
        <taxon>Streptomycetaceae</taxon>
        <taxon>Streptodolium</taxon>
    </lineage>
</organism>